<feature type="compositionally biased region" description="Low complexity" evidence="2">
    <location>
        <begin position="451"/>
        <end position="462"/>
    </location>
</feature>
<feature type="compositionally biased region" description="Low complexity" evidence="2">
    <location>
        <begin position="325"/>
        <end position="345"/>
    </location>
</feature>
<organism evidence="4 5">
    <name type="scientific">Heterodera trifolii</name>
    <dbReference type="NCBI Taxonomy" id="157864"/>
    <lineage>
        <taxon>Eukaryota</taxon>
        <taxon>Metazoa</taxon>
        <taxon>Ecdysozoa</taxon>
        <taxon>Nematoda</taxon>
        <taxon>Chromadorea</taxon>
        <taxon>Rhabditida</taxon>
        <taxon>Tylenchina</taxon>
        <taxon>Tylenchomorpha</taxon>
        <taxon>Tylenchoidea</taxon>
        <taxon>Heteroderidae</taxon>
        <taxon>Heteroderinae</taxon>
        <taxon>Heterodera</taxon>
    </lineage>
</organism>
<feature type="compositionally biased region" description="Low complexity" evidence="2">
    <location>
        <begin position="528"/>
        <end position="544"/>
    </location>
</feature>
<accession>A0ABD2I720</accession>
<feature type="region of interest" description="Disordered" evidence="2">
    <location>
        <begin position="451"/>
        <end position="474"/>
    </location>
</feature>
<reference evidence="4 5" key="1">
    <citation type="submission" date="2024-10" db="EMBL/GenBank/DDBJ databases">
        <authorList>
            <person name="Kim D."/>
        </authorList>
    </citation>
    <scope>NUCLEOTIDE SEQUENCE [LARGE SCALE GENOMIC DNA]</scope>
    <source>
        <strain evidence="4">BH-2024</strain>
    </source>
</reference>
<feature type="compositionally biased region" description="Basic residues" evidence="2">
    <location>
        <begin position="502"/>
        <end position="511"/>
    </location>
</feature>
<evidence type="ECO:0000259" key="3">
    <source>
        <dbReference type="PROSITE" id="PS50157"/>
    </source>
</evidence>
<dbReference type="EMBL" id="JBICBT010001287">
    <property type="protein sequence ID" value="KAL3075066.1"/>
    <property type="molecule type" value="Genomic_DNA"/>
</dbReference>
<keyword evidence="1" id="KW-0862">Zinc</keyword>
<keyword evidence="1" id="KW-0863">Zinc-finger</keyword>
<feature type="domain" description="C2H2-type" evidence="3">
    <location>
        <begin position="653"/>
        <end position="681"/>
    </location>
</feature>
<feature type="region of interest" description="Disordered" evidence="2">
    <location>
        <begin position="853"/>
        <end position="920"/>
    </location>
</feature>
<keyword evidence="5" id="KW-1185">Reference proteome</keyword>
<evidence type="ECO:0000256" key="2">
    <source>
        <dbReference type="SAM" id="MobiDB-lite"/>
    </source>
</evidence>
<proteinExistence type="predicted"/>
<feature type="region of interest" description="Disordered" evidence="2">
    <location>
        <begin position="486"/>
        <end position="569"/>
    </location>
</feature>
<protein>
    <recommendedName>
        <fullName evidence="3">C2H2-type domain-containing protein</fullName>
    </recommendedName>
</protein>
<feature type="compositionally biased region" description="Low complexity" evidence="2">
    <location>
        <begin position="120"/>
        <end position="132"/>
    </location>
</feature>
<dbReference type="Gene3D" id="3.30.160.60">
    <property type="entry name" value="Classic Zinc Finger"/>
    <property type="match status" value="1"/>
</dbReference>
<dbReference type="GO" id="GO:0008270">
    <property type="term" value="F:zinc ion binding"/>
    <property type="evidence" value="ECO:0007669"/>
    <property type="project" value="UniProtKB-KW"/>
</dbReference>
<dbReference type="AlphaFoldDB" id="A0ABD2I720"/>
<feature type="compositionally biased region" description="Low complexity" evidence="2">
    <location>
        <begin position="98"/>
        <end position="108"/>
    </location>
</feature>
<dbReference type="InterPro" id="IPR013087">
    <property type="entry name" value="Znf_C2H2_type"/>
</dbReference>
<dbReference type="Proteomes" id="UP001620626">
    <property type="component" value="Unassembled WGS sequence"/>
</dbReference>
<dbReference type="PROSITE" id="PS50157">
    <property type="entry name" value="ZINC_FINGER_C2H2_2"/>
    <property type="match status" value="1"/>
</dbReference>
<dbReference type="SMART" id="SM00355">
    <property type="entry name" value="ZnF_C2H2"/>
    <property type="match status" value="4"/>
</dbReference>
<dbReference type="PROSITE" id="PS00028">
    <property type="entry name" value="ZINC_FINGER_C2H2_1"/>
    <property type="match status" value="2"/>
</dbReference>
<feature type="region of interest" description="Disordered" evidence="2">
    <location>
        <begin position="98"/>
        <end position="144"/>
    </location>
</feature>
<feature type="region of interest" description="Disordered" evidence="2">
    <location>
        <begin position="323"/>
        <end position="346"/>
    </location>
</feature>
<comment type="caution">
    <text evidence="4">The sequence shown here is derived from an EMBL/GenBank/DDBJ whole genome shotgun (WGS) entry which is preliminary data.</text>
</comment>
<evidence type="ECO:0000313" key="5">
    <source>
        <dbReference type="Proteomes" id="UP001620626"/>
    </source>
</evidence>
<evidence type="ECO:0000313" key="4">
    <source>
        <dbReference type="EMBL" id="KAL3075066.1"/>
    </source>
</evidence>
<keyword evidence="1" id="KW-0479">Metal-binding</keyword>
<name>A0ABD2I720_9BILA</name>
<gene>
    <name evidence="4" type="ORF">niasHT_034941</name>
</gene>
<sequence>MDLSMILEMQRILSVGATAATISDQSANNGEAIKRCYSIGGTPTQSPMPNYAALIGGTPWINSTNTIGTTSSSPPCTAAAGTTPPAMPIGRQFELLTKCHQQQKQQQQTPPPLLPRPSSTVFPTTVMQQQQQTPPPPSQVTTATSTVVNGPGNLSELVHHLYNTQQMQLQLQQLQQLQQQQMLEHTMPKVGGIMPTIQTMPAPAAIRTPMVVPIHLLQSLLTSKVVPIQLMESNAPTAAPVVPKAVPIQTPPLSLSADNTTPKSASQFQETSVYIPPKAPPFSAAGNTTPKMNRAVPIQTAAAKQTPPTADGEAAKRNAKVGTCTNTDGTASSSSSTGPCFSSSTDPFAADVPTKKNAFAAAYGETLMTLADKKAEKQKNISPTFNKTVQPSAVEAAMLQQFNPQQQQQMQFLMQNLLQLYGTRYDPTVRSAFTAVPPKVERQQVQAVQAAKSAAAQQQQMKQQHHKKHCENASPQQLVESAANNLPPAAMKKPPHFVPIKPNHHHHHHHQQQQQQHTVVEEKFKQYMPSSSSSTASSATSSPAAMPPPAVTPNNDNNNNDGGGGRHQTNATTATTALAMVADEYVDVVGDGAEGRSSLMRHQRKAHIEFYRKLKGLRSRGSTLDCQQCGQTVANTDSCARSHLHAHCDVAQFVCKLCQRGFTDQHLVFEHINTEHPTKKGTQCIEDRRDMVQLMQLLTDCFPRIVCKTKDAMQEHLERLLSAADTQQPAAAAGDAMACTAAAEQPTVCSNNSDDVNSSTVGGTSSMQCHLCKADVPAERTALHAHLNTHPAFRCKKCKFVCMSHAEQKEHQRVEHGLDDEATANSSQLPYCVSSALEVQYDMLRACFPLQNRQQQQSHSAPPPGEHAATADASATVSPPAAGAAKRRRKTLQPDESASAACGGKRKRNKKCSTASSIED</sequence>
<evidence type="ECO:0000256" key="1">
    <source>
        <dbReference type="PROSITE-ProRule" id="PRU00042"/>
    </source>
</evidence>